<name>A0A9J6BK55_POLVA</name>
<accession>A0A9J6BK55</accession>
<dbReference type="InterPro" id="IPR000210">
    <property type="entry name" value="BTB/POZ_dom"/>
</dbReference>
<dbReference type="InterPro" id="IPR011333">
    <property type="entry name" value="SKP1/BTB/POZ_sf"/>
</dbReference>
<gene>
    <name evidence="2" type="ORF">PVAND_000454</name>
</gene>
<dbReference type="EMBL" id="JADBJN010000003">
    <property type="protein sequence ID" value="KAG5670173.1"/>
    <property type="molecule type" value="Genomic_DNA"/>
</dbReference>
<dbReference type="PANTHER" id="PTHR46672">
    <property type="entry name" value="OS08G0495500 PROTEIN-RELATED"/>
    <property type="match status" value="1"/>
</dbReference>
<proteinExistence type="predicted"/>
<dbReference type="PANTHER" id="PTHR46672:SF1">
    <property type="entry name" value="OS08G0103600 PROTEIN"/>
    <property type="match status" value="1"/>
</dbReference>
<evidence type="ECO:0000313" key="3">
    <source>
        <dbReference type="Proteomes" id="UP001107558"/>
    </source>
</evidence>
<evidence type="ECO:0000259" key="1">
    <source>
        <dbReference type="PROSITE" id="PS50097"/>
    </source>
</evidence>
<organism evidence="2 3">
    <name type="scientific">Polypedilum vanderplanki</name>
    <name type="common">Sleeping chironomid midge</name>
    <dbReference type="NCBI Taxonomy" id="319348"/>
    <lineage>
        <taxon>Eukaryota</taxon>
        <taxon>Metazoa</taxon>
        <taxon>Ecdysozoa</taxon>
        <taxon>Arthropoda</taxon>
        <taxon>Hexapoda</taxon>
        <taxon>Insecta</taxon>
        <taxon>Pterygota</taxon>
        <taxon>Neoptera</taxon>
        <taxon>Endopterygota</taxon>
        <taxon>Diptera</taxon>
        <taxon>Nematocera</taxon>
        <taxon>Chironomoidea</taxon>
        <taxon>Chironomidae</taxon>
        <taxon>Chironominae</taxon>
        <taxon>Polypedilum</taxon>
        <taxon>Polypedilum</taxon>
    </lineage>
</organism>
<dbReference type="AlphaFoldDB" id="A0A9J6BK55"/>
<feature type="domain" description="BTB" evidence="1">
    <location>
        <begin position="224"/>
        <end position="286"/>
    </location>
</feature>
<dbReference type="Proteomes" id="UP001107558">
    <property type="component" value="Chromosome 3"/>
</dbReference>
<keyword evidence="3" id="KW-1185">Reference proteome</keyword>
<sequence>MNCIESLKNNSIYIAEQNFVVYFRIIWNIQVFKKLLEKEFIIHRLSKNICYHKVLDIFLSIENSNPRKIKIETEIYGKKVCSNGSNCPCEENHDEDFQDNFCACTSFQQKQCPFDQKFEYENSSFFNQISDEDSKRICECSKDSINITTECFIKTTDDKEYRLILNKPDQSFDVNYCRSVISENLATSDDDSFSIMIDYKIDFESKRRIIINQFEQFFGNTNFQDFVITCSDGNKLYTNAMVLAMSSPYFKAIMNIPSNNNQIILKNINSKTMQEVLRFVYYSKVNDLHEIVEALLYAAGKFKINNLTNLCTEYLSKNLRKRNVFDTLALSKMYNLKFLTYQCYGLIMKYYKNMNDEFDDISDEIKSKIYDEIILKINYIVP</sequence>
<dbReference type="InterPro" id="IPR044714">
    <property type="entry name" value="AtSIBP1-like"/>
</dbReference>
<dbReference type="OrthoDB" id="7492888at2759"/>
<evidence type="ECO:0000313" key="2">
    <source>
        <dbReference type="EMBL" id="KAG5670173.1"/>
    </source>
</evidence>
<dbReference type="SMART" id="SM00225">
    <property type="entry name" value="BTB"/>
    <property type="match status" value="1"/>
</dbReference>
<dbReference type="Pfam" id="PF00651">
    <property type="entry name" value="BTB"/>
    <property type="match status" value="1"/>
</dbReference>
<dbReference type="SUPFAM" id="SSF54695">
    <property type="entry name" value="POZ domain"/>
    <property type="match status" value="1"/>
</dbReference>
<protein>
    <recommendedName>
        <fullName evidence="1">BTB domain-containing protein</fullName>
    </recommendedName>
</protein>
<dbReference type="Gene3D" id="3.30.710.10">
    <property type="entry name" value="Potassium Channel Kv1.1, Chain A"/>
    <property type="match status" value="1"/>
</dbReference>
<comment type="caution">
    <text evidence="2">The sequence shown here is derived from an EMBL/GenBank/DDBJ whole genome shotgun (WGS) entry which is preliminary data.</text>
</comment>
<reference evidence="2" key="1">
    <citation type="submission" date="2021-03" db="EMBL/GenBank/DDBJ databases">
        <title>Chromosome level genome of the anhydrobiotic midge Polypedilum vanderplanki.</title>
        <authorList>
            <person name="Yoshida Y."/>
            <person name="Kikawada T."/>
            <person name="Gusev O."/>
        </authorList>
    </citation>
    <scope>NUCLEOTIDE SEQUENCE</scope>
    <source>
        <strain evidence="2">NIAS01</strain>
        <tissue evidence="2">Whole body or cell culture</tissue>
    </source>
</reference>
<dbReference type="PROSITE" id="PS50097">
    <property type="entry name" value="BTB"/>
    <property type="match status" value="1"/>
</dbReference>
<dbReference type="CDD" id="cd18186">
    <property type="entry name" value="BTB_POZ_ZBTB_KLHL-like"/>
    <property type="match status" value="1"/>
</dbReference>